<evidence type="ECO:0000259" key="2">
    <source>
        <dbReference type="Pfam" id="PF22513"/>
    </source>
</evidence>
<feature type="compositionally biased region" description="Basic and acidic residues" evidence="1">
    <location>
        <begin position="53"/>
        <end position="62"/>
    </location>
</feature>
<protein>
    <recommendedName>
        <fullName evidence="2">Antitoxin FitA-like ribbon-helix-helix domain-containing protein</fullName>
    </recommendedName>
</protein>
<organism evidence="3 4">
    <name type="scientific">Duganella guangzhouensis</name>
    <dbReference type="NCBI Taxonomy" id="2666084"/>
    <lineage>
        <taxon>Bacteria</taxon>
        <taxon>Pseudomonadati</taxon>
        <taxon>Pseudomonadota</taxon>
        <taxon>Betaproteobacteria</taxon>
        <taxon>Burkholderiales</taxon>
        <taxon>Oxalobacteraceae</taxon>
        <taxon>Telluria group</taxon>
        <taxon>Duganella</taxon>
    </lineage>
</organism>
<feature type="region of interest" description="Disordered" evidence="1">
    <location>
        <begin position="39"/>
        <end position="62"/>
    </location>
</feature>
<name>A0A6I2LAF7_9BURK</name>
<proteinExistence type="predicted"/>
<dbReference type="Proteomes" id="UP000433309">
    <property type="component" value="Unassembled WGS sequence"/>
</dbReference>
<dbReference type="EMBL" id="WKJK01000019">
    <property type="protein sequence ID" value="MRW93736.1"/>
    <property type="molecule type" value="Genomic_DNA"/>
</dbReference>
<dbReference type="Pfam" id="PF22513">
    <property type="entry name" value="FitA-like_RHH"/>
    <property type="match status" value="1"/>
</dbReference>
<comment type="caution">
    <text evidence="3">The sequence shown here is derived from an EMBL/GenBank/DDBJ whole genome shotgun (WGS) entry which is preliminary data.</text>
</comment>
<sequence length="62" mass="7073">MMKSIHNVDPDWVATLGELAAQHGRSQEEEHREILKRALHRTTRPDPATSIARARDLCGERN</sequence>
<dbReference type="AlphaFoldDB" id="A0A6I2LAF7"/>
<reference evidence="3 4" key="1">
    <citation type="submission" date="2019-11" db="EMBL/GenBank/DDBJ databases">
        <title>Novel species isolated from a subtropical stream in China.</title>
        <authorList>
            <person name="Lu H."/>
        </authorList>
    </citation>
    <scope>NUCLEOTIDE SEQUENCE [LARGE SCALE GENOMIC DNA]</scope>
    <source>
        <strain evidence="3 4">FT80W</strain>
    </source>
</reference>
<dbReference type="GO" id="GO:0006355">
    <property type="term" value="P:regulation of DNA-templated transcription"/>
    <property type="evidence" value="ECO:0007669"/>
    <property type="project" value="InterPro"/>
</dbReference>
<accession>A0A6I2LAF7</accession>
<evidence type="ECO:0000256" key="1">
    <source>
        <dbReference type="SAM" id="MobiDB-lite"/>
    </source>
</evidence>
<dbReference type="RefSeq" id="WP_154382451.1">
    <property type="nucleotide sequence ID" value="NZ_WKJK01000019.1"/>
</dbReference>
<evidence type="ECO:0000313" key="3">
    <source>
        <dbReference type="EMBL" id="MRW93736.1"/>
    </source>
</evidence>
<keyword evidence="4" id="KW-1185">Reference proteome</keyword>
<dbReference type="InterPro" id="IPR013321">
    <property type="entry name" value="Arc_rbn_hlx_hlx"/>
</dbReference>
<feature type="domain" description="Antitoxin FitA-like ribbon-helix-helix" evidence="2">
    <location>
        <begin position="5"/>
        <end position="39"/>
    </location>
</feature>
<dbReference type="InterPro" id="IPR010985">
    <property type="entry name" value="Ribbon_hlx_hlx"/>
</dbReference>
<dbReference type="SUPFAM" id="SSF47598">
    <property type="entry name" value="Ribbon-helix-helix"/>
    <property type="match status" value="1"/>
</dbReference>
<dbReference type="Gene3D" id="1.10.1220.10">
    <property type="entry name" value="Met repressor-like"/>
    <property type="match status" value="1"/>
</dbReference>
<gene>
    <name evidence="3" type="ORF">GJ699_27450</name>
</gene>
<dbReference type="InterPro" id="IPR053853">
    <property type="entry name" value="FitA-like_RHH"/>
</dbReference>
<evidence type="ECO:0000313" key="4">
    <source>
        <dbReference type="Proteomes" id="UP000433309"/>
    </source>
</evidence>